<protein>
    <submittedName>
        <fullName evidence="1">Uncharacterized protein</fullName>
    </submittedName>
</protein>
<proteinExistence type="predicted"/>
<sequence length="45" mass="5362">MVTAYAMGPSNICTRMFSRKSWFRCDLSRVRRRSLDRYLDVVCTL</sequence>
<evidence type="ECO:0000313" key="1">
    <source>
        <dbReference type="EMBL" id="KJV63703.1"/>
    </source>
</evidence>
<comment type="caution">
    <text evidence="1">The sequence shown here is derived from an EMBL/GenBank/DDBJ whole genome shotgun (WGS) entry which is preliminary data.</text>
</comment>
<dbReference type="PATRIC" id="fig|1359152.3.peg.224"/>
<name>A0A0F3N6J4_ANAPH</name>
<dbReference type="AlphaFoldDB" id="A0A0F3N6J4"/>
<dbReference type="EMBL" id="LANV01000001">
    <property type="protein sequence ID" value="KJV63703.1"/>
    <property type="molecule type" value="Genomic_DNA"/>
</dbReference>
<evidence type="ECO:0000313" key="2">
    <source>
        <dbReference type="Proteomes" id="UP000033441"/>
    </source>
</evidence>
<accession>A0A0F3N6J4</accession>
<dbReference type="Proteomes" id="UP000033441">
    <property type="component" value="Unassembled WGS sequence"/>
</dbReference>
<gene>
    <name evidence="1" type="ORF">APHMUC_0211</name>
</gene>
<organism evidence="1 2">
    <name type="scientific">Anaplasma phagocytophilum str. ApMUC09</name>
    <dbReference type="NCBI Taxonomy" id="1359152"/>
    <lineage>
        <taxon>Bacteria</taxon>
        <taxon>Pseudomonadati</taxon>
        <taxon>Pseudomonadota</taxon>
        <taxon>Alphaproteobacteria</taxon>
        <taxon>Rickettsiales</taxon>
        <taxon>Anaplasmataceae</taxon>
        <taxon>Anaplasma</taxon>
        <taxon>phagocytophilum group</taxon>
    </lineage>
</organism>
<reference evidence="1 2" key="1">
    <citation type="submission" date="2015-02" db="EMBL/GenBank/DDBJ databases">
        <title>Genome Sequencing of Rickettsiales.</title>
        <authorList>
            <person name="Daugherty S.C."/>
            <person name="Su Q."/>
            <person name="Abolude K."/>
            <person name="Beier-Sexton M."/>
            <person name="Carlyon J.A."/>
            <person name="Carter R."/>
            <person name="Day N.P."/>
            <person name="Dumler S.J."/>
            <person name="Dyachenko V."/>
            <person name="Godinez A."/>
            <person name="Kurtti T.J."/>
            <person name="Lichay M."/>
            <person name="Mullins K.E."/>
            <person name="Ott S."/>
            <person name="Pappas-Brown V."/>
            <person name="Paris D.H."/>
            <person name="Patel P."/>
            <person name="Richards A.L."/>
            <person name="Sadzewicz L."/>
            <person name="Sears K."/>
            <person name="Seidman D."/>
            <person name="Sengamalay N."/>
            <person name="Stenos J."/>
            <person name="Tallon L.J."/>
            <person name="Vincent G."/>
            <person name="Fraser C.M."/>
            <person name="Munderloh U."/>
            <person name="Dunning-Hotopp J.C."/>
        </authorList>
    </citation>
    <scope>NUCLEOTIDE SEQUENCE [LARGE SCALE GENOMIC DNA]</scope>
    <source>
        <strain evidence="1 2">ApMUC09</strain>
    </source>
</reference>